<sequence length="241" mass="27067">MTMGIIDKLAKSMATRATVIDKTKAAEHTYRLTIRLQGSQSFAYRPQDFLRILVLDDPKVPLRDRVRSYSIWNFDARTQSLDLAVCTFSNGPGAHWIQNVRVGDDVYFMKHASNLVIHQDDADAVMIGDISALGHLYGLRRFFRYPERVSGLIFGRDQADFFPDLDGESPFQFIAGGPHQDQTVISAVEAALPRHAGKTAIDVAGDGEMCKLLYKYLKSLGWSSKQVKVKPFWIQGKKGLE</sequence>
<dbReference type="GO" id="GO:0016491">
    <property type="term" value="F:oxidoreductase activity"/>
    <property type="evidence" value="ECO:0007669"/>
    <property type="project" value="InterPro"/>
</dbReference>
<dbReference type="EMBL" id="CP003255">
    <property type="protein sequence ID" value="AGA58759.1"/>
    <property type="molecule type" value="Genomic_DNA"/>
</dbReference>
<organism evidence="2 3">
    <name type="scientific">Thermobacillus composti (strain DSM 18247 / JCM 13945 / KWC4)</name>
    <dbReference type="NCBI Taxonomy" id="717605"/>
    <lineage>
        <taxon>Bacteria</taxon>
        <taxon>Bacillati</taxon>
        <taxon>Bacillota</taxon>
        <taxon>Bacilli</taxon>
        <taxon>Bacillales</taxon>
        <taxon>Paenibacillaceae</taxon>
        <taxon>Thermobacillus</taxon>
    </lineage>
</organism>
<dbReference type="HOGENOM" id="CLU_083573_0_0_9"/>
<name>L0EGI6_THECK</name>
<dbReference type="RefSeq" id="WP_015255501.1">
    <property type="nucleotide sequence ID" value="NC_019897.1"/>
</dbReference>
<dbReference type="Gene3D" id="2.40.30.10">
    <property type="entry name" value="Translation factors"/>
    <property type="match status" value="1"/>
</dbReference>
<dbReference type="SUPFAM" id="SSF63380">
    <property type="entry name" value="Riboflavin synthase domain-like"/>
    <property type="match status" value="1"/>
</dbReference>
<dbReference type="OrthoDB" id="3745257at2"/>
<dbReference type="InterPro" id="IPR039374">
    <property type="entry name" value="SIP_fam"/>
</dbReference>
<dbReference type="InterPro" id="IPR017927">
    <property type="entry name" value="FAD-bd_FR_type"/>
</dbReference>
<dbReference type="Gene3D" id="3.40.50.80">
    <property type="entry name" value="Nucleotide-binding domain of ferredoxin-NADP reductase (FNR) module"/>
    <property type="match status" value="1"/>
</dbReference>
<accession>L0EGI6</accession>
<feature type="domain" description="FAD-binding FR-type" evidence="1">
    <location>
        <begin position="12"/>
        <end position="118"/>
    </location>
</feature>
<dbReference type="eggNOG" id="COG2375">
    <property type="taxonomic scope" value="Bacteria"/>
</dbReference>
<protein>
    <submittedName>
        <fullName evidence="2">Siderophore-interacting protein</fullName>
    </submittedName>
</protein>
<gene>
    <name evidence="2" type="ordered locus">Theco_2668</name>
</gene>
<dbReference type="InterPro" id="IPR017938">
    <property type="entry name" value="Riboflavin_synthase-like_b-brl"/>
</dbReference>
<dbReference type="PROSITE" id="PS51384">
    <property type="entry name" value="FAD_FR"/>
    <property type="match status" value="1"/>
</dbReference>
<evidence type="ECO:0000259" key="1">
    <source>
        <dbReference type="PROSITE" id="PS51384"/>
    </source>
</evidence>
<dbReference type="PANTHER" id="PTHR30157:SF0">
    <property type="entry name" value="NADPH-DEPENDENT FERRIC-CHELATE REDUCTASE"/>
    <property type="match status" value="1"/>
</dbReference>
<dbReference type="Proteomes" id="UP000010795">
    <property type="component" value="Chromosome"/>
</dbReference>
<dbReference type="InterPro" id="IPR039261">
    <property type="entry name" value="FNR_nucleotide-bd"/>
</dbReference>
<dbReference type="PANTHER" id="PTHR30157">
    <property type="entry name" value="FERRIC REDUCTASE, NADPH-DEPENDENT"/>
    <property type="match status" value="1"/>
</dbReference>
<dbReference type="AlphaFoldDB" id="L0EGI6"/>
<keyword evidence="3" id="KW-1185">Reference proteome</keyword>
<dbReference type="STRING" id="717605.Theco_2668"/>
<evidence type="ECO:0000313" key="3">
    <source>
        <dbReference type="Proteomes" id="UP000010795"/>
    </source>
</evidence>
<evidence type="ECO:0000313" key="2">
    <source>
        <dbReference type="EMBL" id="AGA58759.1"/>
    </source>
</evidence>
<proteinExistence type="predicted"/>
<reference evidence="3" key="1">
    <citation type="submission" date="2012-01" db="EMBL/GenBank/DDBJ databases">
        <title>Complete sequence of chromosome of Thermobacillus composti KWC4.</title>
        <authorList>
            <person name="Lucas S."/>
            <person name="Han J."/>
            <person name="Lapidus A."/>
            <person name="Cheng J.-F."/>
            <person name="Goodwin L."/>
            <person name="Pitluck S."/>
            <person name="Peters L."/>
            <person name="Ovchinnikova G."/>
            <person name="Teshima H."/>
            <person name="Detter J.C."/>
            <person name="Han C."/>
            <person name="Tapia R."/>
            <person name="Land M."/>
            <person name="Hauser L."/>
            <person name="Kyrpides N."/>
            <person name="Ivanova N."/>
            <person name="Pagani I."/>
            <person name="Anderson I."/>
            <person name="Woyke T."/>
        </authorList>
    </citation>
    <scope>NUCLEOTIDE SEQUENCE [LARGE SCALE GENOMIC DNA]</scope>
    <source>
        <strain evidence="3">DSM 18247 / JCM 13945 / KWC4</strain>
    </source>
</reference>
<dbReference type="KEGG" id="tco:Theco_2668"/>